<keyword evidence="1" id="KW-0732">Signal</keyword>
<dbReference type="InterPro" id="IPR043504">
    <property type="entry name" value="Peptidase_S1_PA_chymotrypsin"/>
</dbReference>
<dbReference type="InterPro" id="IPR036366">
    <property type="entry name" value="PGBDSf"/>
</dbReference>
<accession>A0AA37H7F4</accession>
<sequence length="509" mass="53665">MALHRAHWTILAIGLALSGPAPAFAQSPPGYAEADSRFAFLETERRVRVQSLLTAAGYWTGMPNVTFGRRLFEAIAQFQGENGFRPTGWLDGAQLARLRMLATPKLALWGLRTIAHPFRPVAIWAPMGLGLTAERTPRGLDLKDPTRRLSLAYNYLPSVTVADSYAYTVEKFQREGATLHYKVLRPDFFAISASQDGTDIYMRYHQDGPGALGFVLRWETRATDLAAERIAVLLSASLWSAMTPDAPFIPLPELGTPDSRAVALPPVQTMPPAVPPVQAPPQSPPVVAAVPPVTPPSPPAVKPRDSSGTGFFVGRGGEVLTNAHVVEECGRVEVRGPLGTVPAQVVARDAANDLAILRTGLTPPKVAALRMGIRLGEPVAAFGYPLAGMLSTSGNFTLGNVTALTGLGDNTSYLQVSAPVQPGNSGGPLLDGNGNFVGVVTAKLNALKVMVATNGDIPQNVNFALKGAVAATFLESNGVAFTVGAAAAPMAPADLADHAKAMSVFVACR</sequence>
<dbReference type="PANTHER" id="PTHR43019:SF23">
    <property type="entry name" value="PROTEASE DO-LIKE 5, CHLOROPLASTIC"/>
    <property type="match status" value="1"/>
</dbReference>
<reference evidence="3" key="1">
    <citation type="journal article" date="2016" name="Front. Microbiol.">
        <title>Genome Sequence of the Piezophilic, Mesophilic Sulfate-Reducing Bacterium Desulfovibrio indicus J2T.</title>
        <authorList>
            <person name="Cao J."/>
            <person name="Maignien L."/>
            <person name="Shao Z."/>
            <person name="Alain K."/>
            <person name="Jebbar M."/>
        </authorList>
    </citation>
    <scope>NUCLEOTIDE SEQUENCE</scope>
    <source>
        <strain evidence="3">JCM 32048</strain>
    </source>
</reference>
<dbReference type="InterPro" id="IPR001940">
    <property type="entry name" value="Peptidase_S1C"/>
</dbReference>
<feature type="domain" description="Peptidoglycan binding-like" evidence="2">
    <location>
        <begin position="45"/>
        <end position="98"/>
    </location>
</feature>
<dbReference type="Proteomes" id="UP001055286">
    <property type="component" value="Unassembled WGS sequence"/>
</dbReference>
<proteinExistence type="predicted"/>
<protein>
    <recommendedName>
        <fullName evidence="2">Peptidoglycan binding-like domain-containing protein</fullName>
    </recommendedName>
</protein>
<evidence type="ECO:0000259" key="2">
    <source>
        <dbReference type="Pfam" id="PF01471"/>
    </source>
</evidence>
<name>A0AA37H7F4_9HYPH</name>
<reference evidence="3" key="2">
    <citation type="submission" date="2021-08" db="EMBL/GenBank/DDBJ databases">
        <authorList>
            <person name="Tani A."/>
            <person name="Ola A."/>
            <person name="Ogura Y."/>
            <person name="Katsura K."/>
            <person name="Hayashi T."/>
        </authorList>
    </citation>
    <scope>NUCLEOTIDE SEQUENCE</scope>
    <source>
        <strain evidence="3">JCM 32048</strain>
    </source>
</reference>
<comment type="caution">
    <text evidence="3">The sequence shown here is derived from an EMBL/GenBank/DDBJ whole genome shotgun (WGS) entry which is preliminary data.</text>
</comment>
<evidence type="ECO:0000313" key="3">
    <source>
        <dbReference type="EMBL" id="GJD60680.1"/>
    </source>
</evidence>
<keyword evidence="4" id="KW-1185">Reference proteome</keyword>
<dbReference type="PANTHER" id="PTHR43019">
    <property type="entry name" value="SERINE ENDOPROTEASE DEGS"/>
    <property type="match status" value="1"/>
</dbReference>
<dbReference type="Gene3D" id="2.40.10.10">
    <property type="entry name" value="Trypsin-like serine proteases"/>
    <property type="match status" value="2"/>
</dbReference>
<dbReference type="SUPFAM" id="SSF50494">
    <property type="entry name" value="Trypsin-like serine proteases"/>
    <property type="match status" value="1"/>
</dbReference>
<dbReference type="RefSeq" id="WP_238189740.1">
    <property type="nucleotide sequence ID" value="NZ_BPQJ01000003.1"/>
</dbReference>
<dbReference type="PRINTS" id="PR00834">
    <property type="entry name" value="PROTEASES2C"/>
</dbReference>
<dbReference type="GO" id="GO:0006508">
    <property type="term" value="P:proteolysis"/>
    <property type="evidence" value="ECO:0007669"/>
    <property type="project" value="InterPro"/>
</dbReference>
<feature type="chain" id="PRO_5041415865" description="Peptidoglycan binding-like domain-containing protein" evidence="1">
    <location>
        <begin position="26"/>
        <end position="509"/>
    </location>
</feature>
<gene>
    <name evidence="3" type="ORF">MPEAHAMD_0819</name>
</gene>
<dbReference type="AlphaFoldDB" id="A0AA37H7F4"/>
<dbReference type="Gene3D" id="1.10.101.10">
    <property type="entry name" value="PGBD-like superfamily/PGBD"/>
    <property type="match status" value="1"/>
</dbReference>
<dbReference type="Pfam" id="PF01471">
    <property type="entry name" value="PG_binding_1"/>
    <property type="match status" value="1"/>
</dbReference>
<dbReference type="Pfam" id="PF13365">
    <property type="entry name" value="Trypsin_2"/>
    <property type="match status" value="1"/>
</dbReference>
<dbReference type="SUPFAM" id="SSF47090">
    <property type="entry name" value="PGBD-like"/>
    <property type="match status" value="1"/>
</dbReference>
<organism evidence="3 4">
    <name type="scientific">Methylobacterium frigidaeris</name>
    <dbReference type="NCBI Taxonomy" id="2038277"/>
    <lineage>
        <taxon>Bacteria</taxon>
        <taxon>Pseudomonadati</taxon>
        <taxon>Pseudomonadota</taxon>
        <taxon>Alphaproteobacteria</taxon>
        <taxon>Hyphomicrobiales</taxon>
        <taxon>Methylobacteriaceae</taxon>
        <taxon>Methylobacterium</taxon>
    </lineage>
</organism>
<dbReference type="GO" id="GO:0004252">
    <property type="term" value="F:serine-type endopeptidase activity"/>
    <property type="evidence" value="ECO:0007669"/>
    <property type="project" value="InterPro"/>
</dbReference>
<dbReference type="InterPro" id="IPR036365">
    <property type="entry name" value="PGBD-like_sf"/>
</dbReference>
<dbReference type="InterPro" id="IPR002477">
    <property type="entry name" value="Peptidoglycan-bd-like"/>
</dbReference>
<evidence type="ECO:0000256" key="1">
    <source>
        <dbReference type="SAM" id="SignalP"/>
    </source>
</evidence>
<feature type="signal peptide" evidence="1">
    <location>
        <begin position="1"/>
        <end position="25"/>
    </location>
</feature>
<dbReference type="InterPro" id="IPR009003">
    <property type="entry name" value="Peptidase_S1_PA"/>
</dbReference>
<evidence type="ECO:0000313" key="4">
    <source>
        <dbReference type="Proteomes" id="UP001055286"/>
    </source>
</evidence>
<dbReference type="EMBL" id="BPQJ01000003">
    <property type="protein sequence ID" value="GJD60680.1"/>
    <property type="molecule type" value="Genomic_DNA"/>
</dbReference>